<dbReference type="AlphaFoldDB" id="A0A1Y2KY93"/>
<dbReference type="STRING" id="1293891.TMES_14470"/>
<dbReference type="Gene3D" id="3.40.190.170">
    <property type="entry name" value="Bacterial extracellular solute-binding protein, family 7"/>
    <property type="match status" value="1"/>
</dbReference>
<dbReference type="OrthoDB" id="7375081at2"/>
<dbReference type="InterPro" id="IPR038404">
    <property type="entry name" value="TRAP_DctP_sf"/>
</dbReference>
<proteinExistence type="inferred from homology"/>
<dbReference type="Proteomes" id="UP000193391">
    <property type="component" value="Unassembled WGS sequence"/>
</dbReference>
<evidence type="ECO:0000256" key="2">
    <source>
        <dbReference type="ARBA" id="ARBA00009023"/>
    </source>
</evidence>
<evidence type="ECO:0000313" key="6">
    <source>
        <dbReference type="EMBL" id="OSQ37414.1"/>
    </source>
</evidence>
<dbReference type="NCBIfam" id="TIGR00787">
    <property type="entry name" value="dctP"/>
    <property type="match status" value="1"/>
</dbReference>
<dbReference type="CDD" id="cd13603">
    <property type="entry name" value="PBP2_TRAP_Siap_TeaA_like"/>
    <property type="match status" value="1"/>
</dbReference>
<dbReference type="PANTHER" id="PTHR33376:SF4">
    <property type="entry name" value="SIALIC ACID-BINDING PERIPLASMIC PROTEIN SIAP"/>
    <property type="match status" value="1"/>
</dbReference>
<dbReference type="GO" id="GO:0055085">
    <property type="term" value="P:transmembrane transport"/>
    <property type="evidence" value="ECO:0007669"/>
    <property type="project" value="InterPro"/>
</dbReference>
<reference evidence="6 7" key="1">
    <citation type="submission" date="2014-03" db="EMBL/GenBank/DDBJ databases">
        <title>The draft genome sequence of Thalassospira mesophila JCM 18969.</title>
        <authorList>
            <person name="Lai Q."/>
            <person name="Shao Z."/>
        </authorList>
    </citation>
    <scope>NUCLEOTIDE SEQUENCE [LARGE SCALE GENOMIC DNA]</scope>
    <source>
        <strain evidence="6 7">JCM 18969</strain>
    </source>
</reference>
<dbReference type="EMBL" id="JFKA01000006">
    <property type="protein sequence ID" value="OSQ37414.1"/>
    <property type="molecule type" value="Genomic_DNA"/>
</dbReference>
<dbReference type="RefSeq" id="WP_085583784.1">
    <property type="nucleotide sequence ID" value="NZ_JFKA01000006.1"/>
</dbReference>
<dbReference type="PIRSF" id="PIRSF006470">
    <property type="entry name" value="DctB"/>
    <property type="match status" value="1"/>
</dbReference>
<dbReference type="InterPro" id="IPR018389">
    <property type="entry name" value="DctP_fam"/>
</dbReference>
<evidence type="ECO:0000313" key="7">
    <source>
        <dbReference type="Proteomes" id="UP000193391"/>
    </source>
</evidence>
<feature type="chain" id="PRO_5012982920" evidence="5">
    <location>
        <begin position="24"/>
        <end position="328"/>
    </location>
</feature>
<accession>A0A1Y2KY93</accession>
<dbReference type="GO" id="GO:0030288">
    <property type="term" value="C:outer membrane-bounded periplasmic space"/>
    <property type="evidence" value="ECO:0007669"/>
    <property type="project" value="InterPro"/>
</dbReference>
<evidence type="ECO:0000256" key="3">
    <source>
        <dbReference type="ARBA" id="ARBA00022448"/>
    </source>
</evidence>
<sequence length="328" mass="35762">MKNLTRTIIAASLSALVAAPASAETLRFGGNFAADHSSSIAMQKFKEAVETKTDGALTIDLFPDMQLGGAQENVDQTRSGAIFGTWIGAAYLSRTVPELEAISMPFTYPDRATAFRVIDGEVGTIVDQKLSDKGFKVLGWMELGPRNITNNVRPIKTVDDLKGLKIRLQPNQTHLDSFRAIGASPVSMGISEVYSALQQGVLDGEENPYSIIKTRRFDEVQKYLSDSNHVFDFITIVANKKAFDKLDPKDQSILNDAMVDAVAFQRAEAAKEDDTAKAALITAGMVFTPIPDDVRAKLRELTAPVIEGLKKRIDPALIEKVQSEVTAK</sequence>
<comment type="similarity">
    <text evidence="2">Belongs to the bacterial solute-binding protein 7 family.</text>
</comment>
<evidence type="ECO:0000256" key="5">
    <source>
        <dbReference type="SAM" id="SignalP"/>
    </source>
</evidence>
<evidence type="ECO:0000256" key="1">
    <source>
        <dbReference type="ARBA" id="ARBA00004196"/>
    </source>
</evidence>
<keyword evidence="7" id="KW-1185">Reference proteome</keyword>
<comment type="subcellular location">
    <subcellularLocation>
        <location evidence="1">Cell envelope</location>
    </subcellularLocation>
</comment>
<gene>
    <name evidence="6" type="ORF">TMES_14470</name>
</gene>
<dbReference type="NCBIfam" id="NF037995">
    <property type="entry name" value="TRAP_S1"/>
    <property type="match status" value="1"/>
</dbReference>
<dbReference type="Pfam" id="PF03480">
    <property type="entry name" value="DctP"/>
    <property type="match status" value="1"/>
</dbReference>
<feature type="signal peptide" evidence="5">
    <location>
        <begin position="1"/>
        <end position="23"/>
    </location>
</feature>
<keyword evidence="3" id="KW-0813">Transport</keyword>
<dbReference type="PANTHER" id="PTHR33376">
    <property type="match status" value="1"/>
</dbReference>
<organism evidence="6 7">
    <name type="scientific">Thalassospira mesophila</name>
    <dbReference type="NCBI Taxonomy" id="1293891"/>
    <lineage>
        <taxon>Bacteria</taxon>
        <taxon>Pseudomonadati</taxon>
        <taxon>Pseudomonadota</taxon>
        <taxon>Alphaproteobacteria</taxon>
        <taxon>Rhodospirillales</taxon>
        <taxon>Thalassospiraceae</taxon>
        <taxon>Thalassospira</taxon>
    </lineage>
</organism>
<keyword evidence="4 5" id="KW-0732">Signal</keyword>
<evidence type="ECO:0000256" key="4">
    <source>
        <dbReference type="ARBA" id="ARBA00022729"/>
    </source>
</evidence>
<protein>
    <submittedName>
        <fullName evidence="6">C4-dicarboxylate ABC transporter substrate-binding protein</fullName>
    </submittedName>
</protein>
<dbReference type="InterPro" id="IPR004682">
    <property type="entry name" value="TRAP_DctP"/>
</dbReference>
<name>A0A1Y2KY93_9PROT</name>
<comment type="caution">
    <text evidence="6">The sequence shown here is derived from an EMBL/GenBank/DDBJ whole genome shotgun (WGS) entry which is preliminary data.</text>
</comment>